<reference evidence="8 9" key="1">
    <citation type="submission" date="2023-07" db="EMBL/GenBank/DDBJ databases">
        <title>Genomic Encyclopedia of Type Strains, Phase IV (KMG-IV): sequencing the most valuable type-strain genomes for metagenomic binning, comparative biology and taxonomic classification.</title>
        <authorList>
            <person name="Goeker M."/>
        </authorList>
    </citation>
    <scope>NUCLEOTIDE SEQUENCE [LARGE SCALE GENOMIC DNA]</scope>
    <source>
        <strain evidence="8 9">DSM 19092</strain>
    </source>
</reference>
<feature type="transmembrane region" description="Helical" evidence="6">
    <location>
        <begin position="228"/>
        <end position="254"/>
    </location>
</feature>
<comment type="similarity">
    <text evidence="6">Belongs to the ABC-4 integral membrane protein family.</text>
</comment>
<evidence type="ECO:0000259" key="7">
    <source>
        <dbReference type="Pfam" id="PF02687"/>
    </source>
</evidence>
<feature type="domain" description="ABC3 transporter permease C-terminal" evidence="7">
    <location>
        <begin position="62"/>
        <end position="178"/>
    </location>
</feature>
<dbReference type="InterPro" id="IPR052536">
    <property type="entry name" value="ABC-4_Integral_Memb_Prot"/>
</dbReference>
<feature type="transmembrane region" description="Helical" evidence="6">
    <location>
        <begin position="52"/>
        <end position="75"/>
    </location>
</feature>
<dbReference type="PANTHER" id="PTHR46795">
    <property type="entry name" value="ABC TRANSPORTER PERMEASE-RELATED-RELATED"/>
    <property type="match status" value="1"/>
</dbReference>
<dbReference type="PANTHER" id="PTHR46795:SF3">
    <property type="entry name" value="ABC TRANSPORTER PERMEASE"/>
    <property type="match status" value="1"/>
</dbReference>
<evidence type="ECO:0000313" key="8">
    <source>
        <dbReference type="EMBL" id="MDQ0161879.1"/>
    </source>
</evidence>
<feature type="transmembrane region" description="Helical" evidence="6">
    <location>
        <begin position="521"/>
        <end position="543"/>
    </location>
</feature>
<feature type="transmembrane region" description="Helical" evidence="6">
    <location>
        <begin position="577"/>
        <end position="600"/>
    </location>
</feature>
<proteinExistence type="inferred from homology"/>
<evidence type="ECO:0000256" key="3">
    <source>
        <dbReference type="ARBA" id="ARBA00022692"/>
    </source>
</evidence>
<feature type="transmembrane region" description="Helical" evidence="6">
    <location>
        <begin position="612"/>
        <end position="634"/>
    </location>
</feature>
<dbReference type="PIRSF" id="PIRSF018968">
    <property type="entry name" value="ABC_permease_BceB"/>
    <property type="match status" value="1"/>
</dbReference>
<comment type="caution">
    <text evidence="8">The sequence shown here is derived from an EMBL/GenBank/DDBJ whole genome shotgun (WGS) entry which is preliminary data.</text>
</comment>
<organism evidence="8 9">
    <name type="scientific">Aeribacillus alveayuensis</name>
    <dbReference type="NCBI Taxonomy" id="279215"/>
    <lineage>
        <taxon>Bacteria</taxon>
        <taxon>Bacillati</taxon>
        <taxon>Bacillota</taxon>
        <taxon>Bacilli</taxon>
        <taxon>Bacillales</taxon>
        <taxon>Bacillaceae</taxon>
        <taxon>Aeribacillus</taxon>
    </lineage>
</organism>
<keyword evidence="9" id="KW-1185">Reference proteome</keyword>
<sequence length="644" mass="74833">MSFNQIVWKMAKVHYKKYIFYFLCNSFTVMFFFMFSTVYFNNRVVQVKELESIQYVLTVPAVALVVFTVFFISYAHNIFIKRRRSEFGLFMILGMSNRDLCKLLLMENGAIALLSIFSGISSGIIFSRIFFLLLMNSVGLHDVPFHLNSKMFLYSIITFFIVFSIAVGKSLFLILKSNAIHSLKSNKVKETIKMKNPLIGGLGLAIVIGSVAGLYYTYTDPVAGGEYLLLWAIATFIGLYISLNQFTSFFIELAKNNKSYYYRRLLFLTSLDYKFKKLTSILMLVTAMIMVTILYSTIILFTYMLTERQAMDENPYDIAFLQAENKNNLSLEELYSIIDEKENPVQKHLVIPIYYYYQKYSFRDWPYVYVFMPVDHFNKLTSSQMKLEDKEFLYYVNENPENLSSSMDDQNLILPFKKGNTAYTLKSTIIEKHINNLHDLDDFIVVSNSEFEWIKENLDGFESKIHLINVADWKKTANTVKKLDKTLKRYNEHPSPITDGRVERVASKVEDYQNNKNSNGILFFVTTFLSIIFFFGSFILLYLNLFSDIDMEKDKYKKLYKIGITAKETKRMISKEITTIFFVPSIVGTTLAFLYIVAMAKDVGGVMKNPEILLHFLVVAGIYHGIQKGFFLYARKKMFIHLIE</sequence>
<feature type="transmembrane region" description="Helical" evidence="6">
    <location>
        <begin position="151"/>
        <end position="175"/>
    </location>
</feature>
<dbReference type="Proteomes" id="UP001225646">
    <property type="component" value="Unassembled WGS sequence"/>
</dbReference>
<feature type="transmembrane region" description="Helical" evidence="6">
    <location>
        <begin position="281"/>
        <end position="305"/>
    </location>
</feature>
<evidence type="ECO:0000256" key="5">
    <source>
        <dbReference type="ARBA" id="ARBA00023136"/>
    </source>
</evidence>
<keyword evidence="2 6" id="KW-1003">Cell membrane</keyword>
<keyword evidence="5 6" id="KW-0472">Membrane</keyword>
<dbReference type="InterPro" id="IPR003838">
    <property type="entry name" value="ABC3_permease_C"/>
</dbReference>
<feature type="transmembrane region" description="Helical" evidence="6">
    <location>
        <begin position="110"/>
        <end position="131"/>
    </location>
</feature>
<dbReference type="InterPro" id="IPR027022">
    <property type="entry name" value="ABC_permease_BceB-typ"/>
</dbReference>
<protein>
    <submittedName>
        <fullName evidence="8">ABC-type antimicrobial peptide transport system permease subunit</fullName>
    </submittedName>
</protein>
<dbReference type="RefSeq" id="WP_419151433.1">
    <property type="nucleotide sequence ID" value="NZ_JAUSTR010000001.1"/>
</dbReference>
<feature type="transmembrane region" description="Helical" evidence="6">
    <location>
        <begin position="196"/>
        <end position="216"/>
    </location>
</feature>
<feature type="transmembrane region" description="Helical" evidence="6">
    <location>
        <begin position="18"/>
        <end position="40"/>
    </location>
</feature>
<evidence type="ECO:0000256" key="6">
    <source>
        <dbReference type="PIRNR" id="PIRNR018968"/>
    </source>
</evidence>
<keyword evidence="3 6" id="KW-0812">Transmembrane</keyword>
<evidence type="ECO:0000256" key="4">
    <source>
        <dbReference type="ARBA" id="ARBA00022989"/>
    </source>
</evidence>
<dbReference type="EMBL" id="JAUSTR010000001">
    <property type="protein sequence ID" value="MDQ0161879.1"/>
    <property type="molecule type" value="Genomic_DNA"/>
</dbReference>
<name>A0ABT9VLM9_9BACI</name>
<comment type="subcellular location">
    <subcellularLocation>
        <location evidence="1 6">Cell membrane</location>
        <topology evidence="1 6">Multi-pass membrane protein</topology>
    </subcellularLocation>
</comment>
<gene>
    <name evidence="8" type="ORF">J2S06_000949</name>
</gene>
<dbReference type="Pfam" id="PF02687">
    <property type="entry name" value="FtsX"/>
    <property type="match status" value="1"/>
</dbReference>
<evidence type="ECO:0000256" key="2">
    <source>
        <dbReference type="ARBA" id="ARBA00022475"/>
    </source>
</evidence>
<keyword evidence="6" id="KW-0813">Transport</keyword>
<evidence type="ECO:0000256" key="1">
    <source>
        <dbReference type="ARBA" id="ARBA00004651"/>
    </source>
</evidence>
<accession>A0ABT9VLM9</accession>
<evidence type="ECO:0000313" key="9">
    <source>
        <dbReference type="Proteomes" id="UP001225646"/>
    </source>
</evidence>
<keyword evidence="4 6" id="KW-1133">Transmembrane helix</keyword>